<comment type="caution">
    <text evidence="1">The sequence shown here is derived from an EMBL/GenBank/DDBJ whole genome shotgun (WGS) entry which is preliminary data.</text>
</comment>
<proteinExistence type="predicted"/>
<sequence length="62" mass="7473">MNESFQQAGKEGYLYVTINTYKDKFPAIYSYLTNYGFKEYKKEPNNWNGQKIVKSFFRKNIE</sequence>
<evidence type="ECO:0000313" key="1">
    <source>
        <dbReference type="EMBL" id="KKR30286.1"/>
    </source>
</evidence>
<gene>
    <name evidence="1" type="ORF">UT61_C0009G0019</name>
</gene>
<organism evidence="1 2">
    <name type="scientific">Candidatus Woesebacteria bacterium GW2011_GWA1_39_8</name>
    <dbReference type="NCBI Taxonomy" id="1618552"/>
    <lineage>
        <taxon>Bacteria</taxon>
        <taxon>Candidatus Woeseibacteriota</taxon>
    </lineage>
</organism>
<dbReference type="Proteomes" id="UP000034793">
    <property type="component" value="Unassembled WGS sequence"/>
</dbReference>
<name>A0A0G0PYX5_9BACT</name>
<protein>
    <submittedName>
        <fullName evidence="1">Uncharacterized protein</fullName>
    </submittedName>
</protein>
<dbReference type="AlphaFoldDB" id="A0A0G0PYX5"/>
<reference evidence="1 2" key="1">
    <citation type="journal article" date="2015" name="Nature">
        <title>rRNA introns, odd ribosomes, and small enigmatic genomes across a large radiation of phyla.</title>
        <authorList>
            <person name="Brown C.T."/>
            <person name="Hug L.A."/>
            <person name="Thomas B.C."/>
            <person name="Sharon I."/>
            <person name="Castelle C.J."/>
            <person name="Singh A."/>
            <person name="Wilkins M.J."/>
            <person name="Williams K.H."/>
            <person name="Banfield J.F."/>
        </authorList>
    </citation>
    <scope>NUCLEOTIDE SEQUENCE [LARGE SCALE GENOMIC DNA]</scope>
</reference>
<evidence type="ECO:0000313" key="2">
    <source>
        <dbReference type="Proteomes" id="UP000034793"/>
    </source>
</evidence>
<dbReference type="EMBL" id="LBXL01000009">
    <property type="protein sequence ID" value="KKR30286.1"/>
    <property type="molecule type" value="Genomic_DNA"/>
</dbReference>
<accession>A0A0G0PYX5</accession>